<dbReference type="RefSeq" id="WP_135956252.1">
    <property type="nucleotide sequence ID" value="NZ_JABCKY010000007.1"/>
</dbReference>
<evidence type="ECO:0000256" key="1">
    <source>
        <dbReference type="SAM" id="Coils"/>
    </source>
</evidence>
<sequence>MTLIALNRPVRSDHRLERVHMFPGRHLGEQELDRQQGWADARLSPLLLHRHPGIVHGLTLADESLDSVTVTPGVAIAGNGRTIHLFSELKAGWQALIDQYLESVASNDPTGIYYLTLSQELRHVDSPGVEPCQRAEFDPTRDSQLTTVTTAALRRLAIAGASASDLDRSLIENRVAVAGVSADLLRNHPDSVPVALVCVAPGAEDAPEVKWVSPEAGRYMATADSGYQVLLAQTRTAINRVMEKLRDSGTSGPSEQHLFLKSNLGLDYLPAAGQLPVSWLHRPESAEVQMTGLHEHIGLDMIPVPEDRIADLIHRHLPSRPVNLHHPAGERLRLLIALNPADYRPDLLDIPPTDKRLEDDLYRYQMRAHQAWMSWKSQFYRLYHIVPSHEPPVGRTEEERALERTIHDPDRLGDLGLPKAENAPVTPDTFFTELRTNSEGGPETPVYPYDQPQPEPPEDYRAWIARQEDGGSQSPDATQPDEDGLVVRYAALLVNIEETRNQIRNLTSRGGRLRDFLLLQRQQLDVQSASLSALARGVASGTNASKGKGTLQYSYALSPDAYNVASAQENQRLYGGVSKALKSSGGRKGSAMELLEKSAVKRASVQEDTLLRKNPDNTSAIEIMAQTHGQPLAPLGGNTPVMKQSFTPFVSGFTVMEDASPAAAQYQKNHAKLLELNTLADQQLDKGDARNLNKLFKPEQLVDPGKLNTSQGDNNKVIKDQYDALLDAGKALTRWIRGTESRFNDLERKREAKISQLNRLEAEAKKLSASIRIAREKLDSLAQALNEQKGDYSLAQQLLMEDWQRVQKRNEARSRILTAGIRALWYIRVRSAEASLPAADPLTLRFRRGNDEMPACAPDKTVDLPESLAGFMDTVAEIPVSDWAVLQPVIPRVPLNLNISVIGQYRKIRLQEKQQKQETGQISTALQGRLKTLRLNNRALLTGMTQKVFPAKADSMRQSQQQNSRVLSLEDAITTKSAPLRKKAQELLNNLELAQSCLLQHLRGLSGSLRLTWGQLAEDNQLRVADVSRWPGLERAEKEDFNRVRTISELVTWWFRQLDGKPSGESRQAMENMIRATLIVASLGDPEDIIRGQVTAPPRVIRPGERLRVRLNRFPLPGTELQLLDDHQRVSAVLSVEDQVADSTEVSITRVLQKNIRISSQSTVIGKLRR</sequence>
<dbReference type="OrthoDB" id="5572895at2"/>
<organism evidence="3 4">
    <name type="scientific">Marinobacter orientalis</name>
    <dbReference type="NCBI Taxonomy" id="1928859"/>
    <lineage>
        <taxon>Bacteria</taxon>
        <taxon>Pseudomonadati</taxon>
        <taxon>Pseudomonadota</taxon>
        <taxon>Gammaproteobacteria</taxon>
        <taxon>Pseudomonadales</taxon>
        <taxon>Marinobacteraceae</taxon>
        <taxon>Marinobacter</taxon>
    </lineage>
</organism>
<keyword evidence="4" id="KW-1185">Reference proteome</keyword>
<gene>
    <name evidence="3" type="ORF">HIU99_15465</name>
</gene>
<name>A0A7Y0REX8_9GAMM</name>
<evidence type="ECO:0000256" key="2">
    <source>
        <dbReference type="SAM" id="MobiDB-lite"/>
    </source>
</evidence>
<proteinExistence type="predicted"/>
<feature type="region of interest" description="Disordered" evidence="2">
    <location>
        <begin position="434"/>
        <end position="458"/>
    </location>
</feature>
<dbReference type="Proteomes" id="UP000567186">
    <property type="component" value="Unassembled WGS sequence"/>
</dbReference>
<evidence type="ECO:0000313" key="3">
    <source>
        <dbReference type="EMBL" id="NMT64984.1"/>
    </source>
</evidence>
<dbReference type="EMBL" id="JABCKY010000007">
    <property type="protein sequence ID" value="NMT64984.1"/>
    <property type="molecule type" value="Genomic_DNA"/>
</dbReference>
<feature type="coiled-coil region" evidence="1">
    <location>
        <begin position="743"/>
        <end position="791"/>
    </location>
</feature>
<protein>
    <submittedName>
        <fullName evidence="3">Uncharacterized protein</fullName>
    </submittedName>
</protein>
<comment type="caution">
    <text evidence="3">The sequence shown here is derived from an EMBL/GenBank/DDBJ whole genome shotgun (WGS) entry which is preliminary data.</text>
</comment>
<reference evidence="3 4" key="1">
    <citation type="submission" date="2020-04" db="EMBL/GenBank/DDBJ databases">
        <title>Marinobacter oceani sp. nov., isolated from marine solar saltern.</title>
        <authorList>
            <person name="Chen X.-Y."/>
        </authorList>
    </citation>
    <scope>NUCLEOTIDE SEQUENCE [LARGE SCALE GENOMIC DNA]</scope>
    <source>
        <strain evidence="3 4">W62</strain>
    </source>
</reference>
<dbReference type="AlphaFoldDB" id="A0A7Y0REX8"/>
<accession>A0A7Y0REX8</accession>
<keyword evidence="1" id="KW-0175">Coiled coil</keyword>
<evidence type="ECO:0000313" key="4">
    <source>
        <dbReference type="Proteomes" id="UP000567186"/>
    </source>
</evidence>